<evidence type="ECO:0000313" key="2">
    <source>
        <dbReference type="EMBL" id="AFY27487.1"/>
    </source>
</evidence>
<dbReference type="OrthoDB" id="573610at2"/>
<dbReference type="AlphaFoldDB" id="K9P291"/>
<sequence>MKAPVMTESPVKSVWKTSTKALLLVLACTSPCHATTTSEPLPPVSLISCQQSIDKTREWLVSKQAFIPFVSNTRPGRIEPRLTIENGNYSQLYRTYPSGRPKKIVFYLSGDADRIWQGVLGSPQTLTTFASLMMASCPRVGLVEYRHWWEGYLPVGFFPDNTAKAFTWVDASDSRVRDWGFFYSP</sequence>
<keyword evidence="1" id="KW-0732">Signal</keyword>
<dbReference type="HOGENOM" id="CLU_1459014_0_0_3"/>
<gene>
    <name evidence="2" type="ordered locus">Cyagr_0288</name>
</gene>
<accession>K9P291</accession>
<proteinExistence type="predicted"/>
<protein>
    <submittedName>
        <fullName evidence="2">Uncharacterized protein</fullName>
    </submittedName>
</protein>
<dbReference type="KEGG" id="cgc:Cyagr_0288"/>
<dbReference type="Proteomes" id="UP000010388">
    <property type="component" value="Chromosome"/>
</dbReference>
<name>K9P291_CYAGP</name>
<reference evidence="3" key="1">
    <citation type="journal article" date="2013" name="Proc. Natl. Acad. Sci. U.S.A.">
        <title>Improving the coverage of the cyanobacterial phylum using diversity-driven genome sequencing.</title>
        <authorList>
            <person name="Shih P.M."/>
            <person name="Wu D."/>
            <person name="Latifi A."/>
            <person name="Axen S.D."/>
            <person name="Fewer D.P."/>
            <person name="Talla E."/>
            <person name="Calteau A."/>
            <person name="Cai F."/>
            <person name="Tandeau de Marsac N."/>
            <person name="Rippka R."/>
            <person name="Herdman M."/>
            <person name="Sivonen K."/>
            <person name="Coursin T."/>
            <person name="Laurent T."/>
            <person name="Goodwin L."/>
            <person name="Nolan M."/>
            <person name="Davenport K.W."/>
            <person name="Han C.S."/>
            <person name="Rubin E.M."/>
            <person name="Eisen J.A."/>
            <person name="Woyke T."/>
            <person name="Gugger M."/>
            <person name="Kerfeld C.A."/>
        </authorList>
    </citation>
    <scope>NUCLEOTIDE SEQUENCE [LARGE SCALE GENOMIC DNA]</scope>
    <source>
        <strain evidence="3">ATCC 27147 / PCC 6307</strain>
    </source>
</reference>
<dbReference type="RefSeq" id="WP_015107945.1">
    <property type="nucleotide sequence ID" value="NC_019675.1"/>
</dbReference>
<feature type="signal peptide" evidence="1">
    <location>
        <begin position="1"/>
        <end position="34"/>
    </location>
</feature>
<dbReference type="EMBL" id="CP003495">
    <property type="protein sequence ID" value="AFY27487.1"/>
    <property type="molecule type" value="Genomic_DNA"/>
</dbReference>
<organism evidence="2 3">
    <name type="scientific">Cyanobium gracile (strain ATCC 27147 / PCC 6307)</name>
    <dbReference type="NCBI Taxonomy" id="292564"/>
    <lineage>
        <taxon>Bacteria</taxon>
        <taxon>Bacillati</taxon>
        <taxon>Cyanobacteriota</taxon>
        <taxon>Cyanophyceae</taxon>
        <taxon>Synechococcales</taxon>
        <taxon>Prochlorococcaceae</taxon>
        <taxon>Cyanobium</taxon>
    </lineage>
</organism>
<dbReference type="STRING" id="292564.Cyagr_0288"/>
<evidence type="ECO:0000256" key="1">
    <source>
        <dbReference type="SAM" id="SignalP"/>
    </source>
</evidence>
<feature type="chain" id="PRO_5003933703" evidence="1">
    <location>
        <begin position="35"/>
        <end position="185"/>
    </location>
</feature>
<evidence type="ECO:0000313" key="3">
    <source>
        <dbReference type="Proteomes" id="UP000010388"/>
    </source>
</evidence>